<sequence>MSIVVCLYSKYSEKCRSFLEYVSTTPLDMKMLCIDNENVRKLLEKDEPRYRIRMVPCLLIFQMNGVMEKKEGFESFEYVQQILKELRHVPNPIVFDGSNTTPMIPVNSINSINSTNAINPSSHAASIQNMENMERFGPVPPMPHPSLPLPTSPNSNQTFTEKFDTIDEVSSELPTEAQYVTKKKENILTLAATMAKQRESEDEKMNPNPYAKAQEAQEAIMTRDRKNN</sequence>
<reference evidence="2" key="1">
    <citation type="journal article" date="2020" name="Nature">
        <title>Giant virus diversity and host interactions through global metagenomics.</title>
        <authorList>
            <person name="Schulz F."/>
            <person name="Roux S."/>
            <person name="Paez-Espino D."/>
            <person name="Jungbluth S."/>
            <person name="Walsh D.A."/>
            <person name="Denef V.J."/>
            <person name="McMahon K.D."/>
            <person name="Konstantinidis K.T."/>
            <person name="Eloe-Fadrosh E.A."/>
            <person name="Kyrpides N.C."/>
            <person name="Woyke T."/>
        </authorList>
    </citation>
    <scope>NUCLEOTIDE SEQUENCE</scope>
    <source>
        <strain evidence="2">GVMAG-M-3300023174-104</strain>
    </source>
</reference>
<accession>A0A6C0D080</accession>
<name>A0A6C0D080_9ZZZZ</name>
<organism evidence="2">
    <name type="scientific">viral metagenome</name>
    <dbReference type="NCBI Taxonomy" id="1070528"/>
    <lineage>
        <taxon>unclassified sequences</taxon>
        <taxon>metagenomes</taxon>
        <taxon>organismal metagenomes</taxon>
    </lineage>
</organism>
<dbReference type="AlphaFoldDB" id="A0A6C0D080"/>
<protein>
    <recommendedName>
        <fullName evidence="3">Thioredoxin domain-containing protein</fullName>
    </recommendedName>
</protein>
<dbReference type="EMBL" id="MN739518">
    <property type="protein sequence ID" value="QHT09971.1"/>
    <property type="molecule type" value="Genomic_DNA"/>
</dbReference>
<evidence type="ECO:0000313" key="2">
    <source>
        <dbReference type="EMBL" id="QHT09971.1"/>
    </source>
</evidence>
<proteinExistence type="predicted"/>
<feature type="region of interest" description="Disordered" evidence="1">
    <location>
        <begin position="195"/>
        <end position="228"/>
    </location>
</feature>
<feature type="compositionally biased region" description="Basic and acidic residues" evidence="1">
    <location>
        <begin position="196"/>
        <end position="205"/>
    </location>
</feature>
<evidence type="ECO:0008006" key="3">
    <source>
        <dbReference type="Google" id="ProtNLM"/>
    </source>
</evidence>
<evidence type="ECO:0000256" key="1">
    <source>
        <dbReference type="SAM" id="MobiDB-lite"/>
    </source>
</evidence>